<dbReference type="InterPro" id="IPR012348">
    <property type="entry name" value="RNR-like"/>
</dbReference>
<dbReference type="AlphaFoldDB" id="A0A1G9HHE6"/>
<dbReference type="RefSeq" id="WP_093248315.1">
    <property type="nucleotide sequence ID" value="NZ_FNGP01000001.1"/>
</dbReference>
<feature type="domain" description="TRASH" evidence="1">
    <location>
        <begin position="10"/>
        <end position="48"/>
    </location>
</feature>
<dbReference type="Pfam" id="PF04945">
    <property type="entry name" value="YHS"/>
    <property type="match status" value="1"/>
</dbReference>
<dbReference type="GO" id="GO:0016491">
    <property type="term" value="F:oxidoreductase activity"/>
    <property type="evidence" value="ECO:0007669"/>
    <property type="project" value="InterPro"/>
</dbReference>
<protein>
    <submittedName>
        <fullName evidence="2">YHS domain-containing protein</fullName>
    </submittedName>
</protein>
<dbReference type="STRING" id="686624.SAMN04488242_0312"/>
<gene>
    <name evidence="2" type="ORF">SAMN04488242_0312</name>
</gene>
<dbReference type="SMART" id="SM00746">
    <property type="entry name" value="TRASH"/>
    <property type="match status" value="1"/>
</dbReference>
<dbReference type="OrthoDB" id="5242066at2"/>
<dbReference type="InterPro" id="IPR009078">
    <property type="entry name" value="Ferritin-like_SF"/>
</dbReference>
<sequence>MEDTSPKLVDPVCGMEVQPDSAAASAEFEGNTYYFCSQQCADTFNSDPTRYVVA</sequence>
<dbReference type="EMBL" id="FNGP01000001">
    <property type="protein sequence ID" value="SDL12305.1"/>
    <property type="molecule type" value="Genomic_DNA"/>
</dbReference>
<proteinExistence type="predicted"/>
<name>A0A1G9HHE6_9ACTN</name>
<accession>A0A1G9HHE6</accession>
<organism evidence="2 3">
    <name type="scientific">Tessaracoccus oleiagri</name>
    <dbReference type="NCBI Taxonomy" id="686624"/>
    <lineage>
        <taxon>Bacteria</taxon>
        <taxon>Bacillati</taxon>
        <taxon>Actinomycetota</taxon>
        <taxon>Actinomycetes</taxon>
        <taxon>Propionibacteriales</taxon>
        <taxon>Propionibacteriaceae</taxon>
        <taxon>Tessaracoccus</taxon>
    </lineage>
</organism>
<dbReference type="InterPro" id="IPR007029">
    <property type="entry name" value="YHS_dom"/>
</dbReference>
<reference evidence="2 3" key="1">
    <citation type="submission" date="2016-10" db="EMBL/GenBank/DDBJ databases">
        <authorList>
            <person name="de Groot N.N."/>
        </authorList>
    </citation>
    <scope>NUCLEOTIDE SEQUENCE [LARGE SCALE GENOMIC DNA]</scope>
    <source>
        <strain evidence="2 3">CGMCC 1.9159</strain>
    </source>
</reference>
<evidence type="ECO:0000313" key="3">
    <source>
        <dbReference type="Proteomes" id="UP000199475"/>
    </source>
</evidence>
<keyword evidence="3" id="KW-1185">Reference proteome</keyword>
<dbReference type="Proteomes" id="UP000199475">
    <property type="component" value="Unassembled WGS sequence"/>
</dbReference>
<dbReference type="SUPFAM" id="SSF47240">
    <property type="entry name" value="Ferritin-like"/>
    <property type="match status" value="1"/>
</dbReference>
<evidence type="ECO:0000259" key="1">
    <source>
        <dbReference type="SMART" id="SM00746"/>
    </source>
</evidence>
<dbReference type="Gene3D" id="1.10.620.20">
    <property type="entry name" value="Ribonucleotide Reductase, subunit A"/>
    <property type="match status" value="1"/>
</dbReference>
<dbReference type="InterPro" id="IPR011017">
    <property type="entry name" value="TRASH_dom"/>
</dbReference>
<evidence type="ECO:0000313" key="2">
    <source>
        <dbReference type="EMBL" id="SDL12305.1"/>
    </source>
</evidence>